<dbReference type="Pfam" id="PF08447">
    <property type="entry name" value="PAS_3"/>
    <property type="match status" value="1"/>
</dbReference>
<accession>A0ABY1QHG4</accession>
<dbReference type="InterPro" id="IPR001633">
    <property type="entry name" value="EAL_dom"/>
</dbReference>
<reference evidence="3 4" key="1">
    <citation type="submission" date="2017-05" db="EMBL/GenBank/DDBJ databases">
        <authorList>
            <person name="Varghese N."/>
            <person name="Submissions S."/>
        </authorList>
    </citation>
    <scope>NUCLEOTIDE SEQUENCE [LARGE SCALE GENOMIC DNA]</scope>
    <source>
        <strain evidence="3 4">DSM 26001</strain>
    </source>
</reference>
<dbReference type="Gene3D" id="3.30.450.20">
    <property type="entry name" value="PAS domain"/>
    <property type="match status" value="1"/>
</dbReference>
<dbReference type="InterPro" id="IPR035919">
    <property type="entry name" value="EAL_sf"/>
</dbReference>
<proteinExistence type="predicted"/>
<dbReference type="Pfam" id="PF00563">
    <property type="entry name" value="EAL"/>
    <property type="match status" value="1"/>
</dbReference>
<feature type="domain" description="GGDEF" evidence="2">
    <location>
        <begin position="382"/>
        <end position="515"/>
    </location>
</feature>
<evidence type="ECO:0000313" key="3">
    <source>
        <dbReference type="EMBL" id="SMP70806.1"/>
    </source>
</evidence>
<dbReference type="CDD" id="cd01948">
    <property type="entry name" value="EAL"/>
    <property type="match status" value="1"/>
</dbReference>
<protein>
    <submittedName>
        <fullName evidence="3">Diguanylate cyclase (GGDEF) domain-containing protein</fullName>
    </submittedName>
</protein>
<dbReference type="SMART" id="SM00267">
    <property type="entry name" value="GGDEF"/>
    <property type="match status" value="1"/>
</dbReference>
<dbReference type="InterPro" id="IPR043128">
    <property type="entry name" value="Rev_trsase/Diguanyl_cyclase"/>
</dbReference>
<dbReference type="Gene3D" id="3.30.70.270">
    <property type="match status" value="1"/>
</dbReference>
<dbReference type="InterPro" id="IPR035965">
    <property type="entry name" value="PAS-like_dom_sf"/>
</dbReference>
<dbReference type="Gene3D" id="3.20.20.450">
    <property type="entry name" value="EAL domain"/>
    <property type="match status" value="1"/>
</dbReference>
<dbReference type="Proteomes" id="UP001158049">
    <property type="component" value="Unassembled WGS sequence"/>
</dbReference>
<name>A0ABY1QHG4_9BURK</name>
<dbReference type="InterPro" id="IPR029787">
    <property type="entry name" value="Nucleotide_cyclase"/>
</dbReference>
<dbReference type="PROSITE" id="PS50883">
    <property type="entry name" value="EAL"/>
    <property type="match status" value="1"/>
</dbReference>
<dbReference type="PROSITE" id="PS50887">
    <property type="entry name" value="GGDEF"/>
    <property type="match status" value="1"/>
</dbReference>
<dbReference type="Pfam" id="PF00990">
    <property type="entry name" value="GGDEF"/>
    <property type="match status" value="1"/>
</dbReference>
<keyword evidence="4" id="KW-1185">Reference proteome</keyword>
<dbReference type="Pfam" id="PF13185">
    <property type="entry name" value="GAF_2"/>
    <property type="match status" value="1"/>
</dbReference>
<evidence type="ECO:0000313" key="4">
    <source>
        <dbReference type="Proteomes" id="UP001158049"/>
    </source>
</evidence>
<evidence type="ECO:0000259" key="2">
    <source>
        <dbReference type="PROSITE" id="PS50887"/>
    </source>
</evidence>
<dbReference type="PANTHER" id="PTHR44757">
    <property type="entry name" value="DIGUANYLATE CYCLASE DGCP"/>
    <property type="match status" value="1"/>
</dbReference>
<dbReference type="RefSeq" id="WP_283443864.1">
    <property type="nucleotide sequence ID" value="NZ_FXUL01000016.1"/>
</dbReference>
<comment type="caution">
    <text evidence="3">The sequence shown here is derived from an EMBL/GenBank/DDBJ whole genome shotgun (WGS) entry which is preliminary data.</text>
</comment>
<dbReference type="SMART" id="SM00065">
    <property type="entry name" value="GAF"/>
    <property type="match status" value="1"/>
</dbReference>
<dbReference type="InterPro" id="IPR003018">
    <property type="entry name" value="GAF"/>
</dbReference>
<feature type="domain" description="EAL" evidence="1">
    <location>
        <begin position="524"/>
        <end position="778"/>
    </location>
</feature>
<gene>
    <name evidence="3" type="ORF">SAMN06295970_11694</name>
</gene>
<dbReference type="SMART" id="SM00052">
    <property type="entry name" value="EAL"/>
    <property type="match status" value="1"/>
</dbReference>
<organism evidence="3 4">
    <name type="scientific">Noviherbaspirillum suwonense</name>
    <dbReference type="NCBI Taxonomy" id="1224511"/>
    <lineage>
        <taxon>Bacteria</taxon>
        <taxon>Pseudomonadati</taxon>
        <taxon>Pseudomonadota</taxon>
        <taxon>Betaproteobacteria</taxon>
        <taxon>Burkholderiales</taxon>
        <taxon>Oxalobacteraceae</taxon>
        <taxon>Noviherbaspirillum</taxon>
    </lineage>
</organism>
<dbReference type="PANTHER" id="PTHR44757:SF2">
    <property type="entry name" value="BIOFILM ARCHITECTURE MAINTENANCE PROTEIN MBAA"/>
    <property type="match status" value="1"/>
</dbReference>
<dbReference type="CDD" id="cd01949">
    <property type="entry name" value="GGDEF"/>
    <property type="match status" value="1"/>
</dbReference>
<sequence>MDGYKSGNDDLPAQEAAHDMSLALLELAADALDLIVVVWQLDDDLVCFSSRWSQRAHGIEQLTYLDSMEVRALIHPNDHARLDDAMQECKADASAKVHVDFRIRMPAGWLPVHARFRAIAFDEDGRITRIVAMLTEIKDRERIRLLHTHDLPERFNAAVPGLYANMPRAVASGRDAVMPTFLDWHGRVMKVVLQGDALQSILEDIAHMAEDCVDGASCSILLLDENGEHFVRVAAPSMPPAFHRAMMQLTVEPESGTCGAAVSRRSPVFTGDVASHPLWRNFRELASANKLASCFSWPIFGQSGRVLGTIALYFSTSRAPGDTELMIMPAIGDLAAVAITSQEAKAKIRNLSEYDALTGLPNRSRFQQLLQAELQQAGRRGQFAGLLCINLDRFKIANDRLGQQAGDTVLRQTAHRLRQAVGKADDIARLGADEFAVLVRNSASLESLECLARHLLDSLAQAVKLGHRDFRSTVSIGLCRFPDDGTEAHALMRSADLAMRQAKAQGGNAVCHYAAEMVAASVNRLELQADLRGAAGRDEFKLMYQPKLDLATGRMTGVEALVRWQHPRLGLLPPASFISLAEASGDIVEIGRWVLHAACHQLAAWRAAGQPALPIAINLSALQFADRNLANEIDGTLQRHGLPGNLLELEITESLVMKDPLHAAELLAAMRRIGLRISMDDFGTGYSSLAQLKRFPLDSVKIDRSFVQDIPHDANDTAIIKAIIAMGHALKLKIIAEGVENAEQLAFLQHHGCDEIQGFYFSKPMPVEQLYGFTRTHKDKPTILRLV</sequence>
<dbReference type="SUPFAM" id="SSF55073">
    <property type="entry name" value="Nucleotide cyclase"/>
    <property type="match status" value="1"/>
</dbReference>
<dbReference type="Gene3D" id="3.30.450.40">
    <property type="match status" value="1"/>
</dbReference>
<dbReference type="InterPro" id="IPR029016">
    <property type="entry name" value="GAF-like_dom_sf"/>
</dbReference>
<dbReference type="EMBL" id="FXUL01000016">
    <property type="protein sequence ID" value="SMP70806.1"/>
    <property type="molecule type" value="Genomic_DNA"/>
</dbReference>
<dbReference type="SUPFAM" id="SSF55785">
    <property type="entry name" value="PYP-like sensor domain (PAS domain)"/>
    <property type="match status" value="1"/>
</dbReference>
<dbReference type="NCBIfam" id="TIGR00254">
    <property type="entry name" value="GGDEF"/>
    <property type="match status" value="1"/>
</dbReference>
<dbReference type="InterPro" id="IPR013655">
    <property type="entry name" value="PAS_fold_3"/>
</dbReference>
<dbReference type="InterPro" id="IPR052155">
    <property type="entry name" value="Biofilm_reg_signaling"/>
</dbReference>
<evidence type="ECO:0000259" key="1">
    <source>
        <dbReference type="PROSITE" id="PS50883"/>
    </source>
</evidence>
<dbReference type="SUPFAM" id="SSF141868">
    <property type="entry name" value="EAL domain-like"/>
    <property type="match status" value="1"/>
</dbReference>
<dbReference type="InterPro" id="IPR000160">
    <property type="entry name" value="GGDEF_dom"/>
</dbReference>
<dbReference type="SUPFAM" id="SSF55781">
    <property type="entry name" value="GAF domain-like"/>
    <property type="match status" value="1"/>
</dbReference>